<protein>
    <submittedName>
        <fullName evidence="8">Siderophore biosynthetis protein</fullName>
    </submittedName>
</protein>
<comment type="similarity">
    <text evidence="3">Belongs to the lysine N(6)-hydroxylase/L-ornithine N(5)-oxygenase family.</text>
</comment>
<dbReference type="EMBL" id="FM178379">
    <property type="protein sequence ID" value="CAQ77820.1"/>
    <property type="molecule type" value="Genomic_DNA"/>
</dbReference>
<dbReference type="PANTHER" id="PTHR42802:SF1">
    <property type="entry name" value="L-ORNITHINE N(5)-MONOOXYGENASE"/>
    <property type="match status" value="1"/>
</dbReference>
<proteinExistence type="inferred from homology"/>
<evidence type="ECO:0000256" key="4">
    <source>
        <dbReference type="ARBA" id="ARBA00022630"/>
    </source>
</evidence>
<evidence type="ECO:0000256" key="5">
    <source>
        <dbReference type="ARBA" id="ARBA00022827"/>
    </source>
</evidence>
<evidence type="ECO:0000256" key="7">
    <source>
        <dbReference type="ARBA" id="ARBA00023002"/>
    </source>
</evidence>
<keyword evidence="6" id="KW-0521">NADP</keyword>
<dbReference type="InterPro" id="IPR036188">
    <property type="entry name" value="FAD/NAD-bd_sf"/>
</dbReference>
<dbReference type="InterPro" id="IPR025700">
    <property type="entry name" value="Lys/Orn_oxygenase"/>
</dbReference>
<reference evidence="8 9" key="1">
    <citation type="journal article" date="2008" name="BMC Genomics">
        <title>The genome sequence of the fish pathogen Aliivibrio salmonicida strain LFI1238 shows extensive evidence of gene decay.</title>
        <authorList>
            <person name="Hjerde E."/>
            <person name="Lorentzen M.S."/>
            <person name="Holden M.T."/>
            <person name="Seeger K."/>
            <person name="Paulsen S."/>
            <person name="Bason N."/>
            <person name="Churcher C."/>
            <person name="Harris D."/>
            <person name="Norbertczak H."/>
            <person name="Quail M.A."/>
            <person name="Sanders S."/>
            <person name="Thurston S."/>
            <person name="Parkhill J."/>
            <person name="Willassen N.P."/>
            <person name="Thomson N.R."/>
        </authorList>
    </citation>
    <scope>NUCLEOTIDE SEQUENCE [LARGE SCALE GENOMIC DNA]</scope>
    <source>
        <strain evidence="8 9">LFI1238</strain>
    </source>
</reference>
<dbReference type="Gene3D" id="3.50.50.60">
    <property type="entry name" value="FAD/NAD(P)-binding domain"/>
    <property type="match status" value="1"/>
</dbReference>
<evidence type="ECO:0000256" key="3">
    <source>
        <dbReference type="ARBA" id="ARBA00007588"/>
    </source>
</evidence>
<dbReference type="SUPFAM" id="SSF51905">
    <property type="entry name" value="FAD/NAD(P)-binding domain"/>
    <property type="match status" value="2"/>
</dbReference>
<dbReference type="HOGENOM" id="CLU_020931_0_0_6"/>
<comment type="pathway">
    <text evidence="2">Siderophore biosynthesis.</text>
</comment>
<dbReference type="GO" id="GO:0016491">
    <property type="term" value="F:oxidoreductase activity"/>
    <property type="evidence" value="ECO:0007669"/>
    <property type="project" value="UniProtKB-KW"/>
</dbReference>
<evidence type="ECO:0000313" key="8">
    <source>
        <dbReference type="EMBL" id="CAQ77820.1"/>
    </source>
</evidence>
<evidence type="ECO:0000313" key="9">
    <source>
        <dbReference type="Proteomes" id="UP000001730"/>
    </source>
</evidence>
<accession>B6EP93</accession>
<keyword evidence="4" id="KW-0285">Flavoprotein</keyword>
<dbReference type="KEGG" id="vsa:VSAL_I0135"/>
<evidence type="ECO:0000256" key="6">
    <source>
        <dbReference type="ARBA" id="ARBA00022857"/>
    </source>
</evidence>
<dbReference type="Proteomes" id="UP000001730">
    <property type="component" value="Chromosome 1"/>
</dbReference>
<dbReference type="PANTHER" id="PTHR42802">
    <property type="entry name" value="MONOOXYGENASE"/>
    <property type="match status" value="1"/>
</dbReference>
<dbReference type="BioCyc" id="MetaCyc:MONOMER-15218"/>
<gene>
    <name evidence="8" type="primary">iucD</name>
    <name evidence="8" type="ordered locus">VSAL_I0135</name>
</gene>
<dbReference type="AlphaFoldDB" id="B6EP93"/>
<evidence type="ECO:0000256" key="2">
    <source>
        <dbReference type="ARBA" id="ARBA00004924"/>
    </source>
</evidence>
<comment type="cofactor">
    <cofactor evidence="1">
        <name>FAD</name>
        <dbReference type="ChEBI" id="CHEBI:57692"/>
    </cofactor>
</comment>
<dbReference type="RefSeq" id="WP_012549026.1">
    <property type="nucleotide sequence ID" value="NC_011312.1"/>
</dbReference>
<keyword evidence="7" id="KW-0560">Oxidoreductase</keyword>
<name>B6EP93_ALISL</name>
<dbReference type="eggNOG" id="COG3486">
    <property type="taxonomic scope" value="Bacteria"/>
</dbReference>
<dbReference type="Pfam" id="PF13434">
    <property type="entry name" value="Lys_Orn_oxgnase"/>
    <property type="match status" value="1"/>
</dbReference>
<evidence type="ECO:0000256" key="1">
    <source>
        <dbReference type="ARBA" id="ARBA00001974"/>
    </source>
</evidence>
<keyword evidence="5" id="KW-0274">FAD</keyword>
<organism evidence="8 9">
    <name type="scientific">Aliivibrio salmonicida (strain LFI1238)</name>
    <name type="common">Vibrio salmonicida (strain LFI1238)</name>
    <dbReference type="NCBI Taxonomy" id="316275"/>
    <lineage>
        <taxon>Bacteria</taxon>
        <taxon>Pseudomonadati</taxon>
        <taxon>Pseudomonadota</taxon>
        <taxon>Gammaproteobacteria</taxon>
        <taxon>Vibrionales</taxon>
        <taxon>Vibrionaceae</taxon>
        <taxon>Aliivibrio</taxon>
    </lineage>
</organism>
<sequence length="442" mass="51313">MNKNIYDILGVGIGPFNLSLAALSSSVPDCKSIFLDARSHFDWHPGMMLEGTRLQTPFMSDLVTMADPTNEYSFLNYAKLNDRLYPFYIRENFFLAREEYNHYCQWACNRLSNLTFNSCVTHIDYDENEAIYCVKTQNTLLDREETYYCHHLVLGTGTQPYLPDFCSKKEPKVTHSAHYLMNKAELKASTCITVVGSGQSAAEIFYDLLTDIDVEKYRLRWLTRSPRFFSLEYTKLTLEMTSPEYIDYFHQLEPEQRRVLIQKQKHLYKGINADLINDIYDLLYIKQLSHDFTVEMMTNVSVHSLSSEQSQVTLHCLHTETQHNFELQTQHIVMATGYEYQLPQFLDGICAHLRFDSHGELDVQRNYSVDRNNKIFVQNVGLHTHGLTSPDLGMVCYRNATILNQVLGRTHYKVEKSIAFQQFSPPNCESHLYNATTEHSLE</sequence>
<keyword evidence="9" id="KW-1185">Reference proteome</keyword>